<dbReference type="InterPro" id="IPR006145">
    <property type="entry name" value="PsdUridine_synth_RsuA/RluA"/>
</dbReference>
<gene>
    <name evidence="2" type="ORF">P8T80_05140</name>
</gene>
<sequence>MVETVQTRARIRENNPHIVPLPRLDHLTTGVLLCSTNSETRAIYQQLFQNRAITKRCIAHVAARFHSVHNGQGSH</sequence>
<dbReference type="Pfam" id="PF00849">
    <property type="entry name" value="PseudoU_synth_2"/>
    <property type="match status" value="1"/>
</dbReference>
<protein>
    <submittedName>
        <fullName evidence="2">Pseudouridine synthase</fullName>
    </submittedName>
</protein>
<evidence type="ECO:0000313" key="3">
    <source>
        <dbReference type="Proteomes" id="UP001265983"/>
    </source>
</evidence>
<dbReference type="EMBL" id="JARUHM010000009">
    <property type="protein sequence ID" value="MDT9410771.1"/>
    <property type="molecule type" value="Genomic_DNA"/>
</dbReference>
<dbReference type="Proteomes" id="UP001265983">
    <property type="component" value="Unassembled WGS sequence"/>
</dbReference>
<evidence type="ECO:0000259" key="1">
    <source>
        <dbReference type="Pfam" id="PF00849"/>
    </source>
</evidence>
<keyword evidence="3" id="KW-1185">Reference proteome</keyword>
<organism evidence="2 3">
    <name type="scientific">Corynebacterium rouxii</name>
    <dbReference type="NCBI Taxonomy" id="2719119"/>
    <lineage>
        <taxon>Bacteria</taxon>
        <taxon>Bacillati</taxon>
        <taxon>Actinomycetota</taxon>
        <taxon>Actinomycetes</taxon>
        <taxon>Mycobacteriales</taxon>
        <taxon>Corynebacteriaceae</taxon>
        <taxon>Corynebacterium</taxon>
    </lineage>
</organism>
<comment type="caution">
    <text evidence="2">The sequence shown here is derived from an EMBL/GenBank/DDBJ whole genome shotgun (WGS) entry which is preliminary data.</text>
</comment>
<dbReference type="InterPro" id="IPR020103">
    <property type="entry name" value="PsdUridine_synth_cat_dom_sf"/>
</dbReference>
<reference evidence="2 3" key="1">
    <citation type="submission" date="2023-03" db="EMBL/GenBank/DDBJ databases">
        <title>Whole genome sequence of the first Corynebacterium rouxii strains isolated in Brazil: a recent member of Corynebacterium diphtheriae complex.</title>
        <authorList>
            <person name="Vieira V."/>
            <person name="Ramos J.N."/>
            <person name="Araujo M.R.B."/>
            <person name="Baio P.V."/>
            <person name="Sant'Anna L.O."/>
            <person name="Veras J.F.C."/>
            <person name="Vieira E.M.D."/>
            <person name="Sousa M.A.B."/>
            <person name="Camargo C.H."/>
            <person name="Sacchi C.T."/>
            <person name="Campos K.R."/>
            <person name="Santos M.B.N."/>
            <person name="Bokermann S."/>
            <person name="Alvim L.B."/>
            <person name="Santos L.S."/>
            <person name="Mattos-Guaraldi A.L."/>
        </authorList>
    </citation>
    <scope>NUCLEOTIDE SEQUENCE [LARGE SCALE GENOMIC DNA]</scope>
    <source>
        <strain evidence="2 3">70862</strain>
    </source>
</reference>
<proteinExistence type="predicted"/>
<dbReference type="SUPFAM" id="SSF55120">
    <property type="entry name" value="Pseudouridine synthase"/>
    <property type="match status" value="1"/>
</dbReference>
<evidence type="ECO:0000313" key="2">
    <source>
        <dbReference type="EMBL" id="MDT9410771.1"/>
    </source>
</evidence>
<dbReference type="Gene3D" id="3.30.2350.10">
    <property type="entry name" value="Pseudouridine synthase"/>
    <property type="match status" value="1"/>
</dbReference>
<name>A0ABU3PLR7_9CORY</name>
<dbReference type="RefSeq" id="WP_342294975.1">
    <property type="nucleotide sequence ID" value="NZ_JAUELY010000002.1"/>
</dbReference>
<feature type="domain" description="Pseudouridine synthase RsuA/RluA-like" evidence="1">
    <location>
        <begin position="7"/>
        <end position="62"/>
    </location>
</feature>
<accession>A0ABU3PLR7</accession>